<gene>
    <name evidence="2" type="ORF">PEVE_00029681</name>
</gene>
<keyword evidence="1" id="KW-0175">Coiled coil</keyword>
<proteinExistence type="predicted"/>
<name>A0ABN8SX33_9CNID</name>
<evidence type="ECO:0000313" key="2">
    <source>
        <dbReference type="EMBL" id="CAH3195218.1"/>
    </source>
</evidence>
<evidence type="ECO:0000256" key="1">
    <source>
        <dbReference type="SAM" id="Coils"/>
    </source>
</evidence>
<dbReference type="Proteomes" id="UP001159427">
    <property type="component" value="Unassembled WGS sequence"/>
</dbReference>
<keyword evidence="3" id="KW-1185">Reference proteome</keyword>
<reference evidence="2 3" key="1">
    <citation type="submission" date="2022-05" db="EMBL/GenBank/DDBJ databases">
        <authorList>
            <consortium name="Genoscope - CEA"/>
            <person name="William W."/>
        </authorList>
    </citation>
    <scope>NUCLEOTIDE SEQUENCE [LARGE SCALE GENOMIC DNA]</scope>
</reference>
<accession>A0ABN8SX33</accession>
<comment type="caution">
    <text evidence="2">The sequence shown here is derived from an EMBL/GenBank/DDBJ whole genome shotgun (WGS) entry which is preliminary data.</text>
</comment>
<feature type="non-terminal residue" evidence="2">
    <location>
        <position position="1"/>
    </location>
</feature>
<evidence type="ECO:0000313" key="3">
    <source>
        <dbReference type="Proteomes" id="UP001159427"/>
    </source>
</evidence>
<feature type="coiled-coil region" evidence="1">
    <location>
        <begin position="2"/>
        <end position="29"/>
    </location>
</feature>
<dbReference type="EMBL" id="CALNXI010004167">
    <property type="protein sequence ID" value="CAH3195218.1"/>
    <property type="molecule type" value="Genomic_DNA"/>
</dbReference>
<organism evidence="2 3">
    <name type="scientific">Porites evermanni</name>
    <dbReference type="NCBI Taxonomy" id="104178"/>
    <lineage>
        <taxon>Eukaryota</taxon>
        <taxon>Metazoa</taxon>
        <taxon>Cnidaria</taxon>
        <taxon>Anthozoa</taxon>
        <taxon>Hexacorallia</taxon>
        <taxon>Scleractinia</taxon>
        <taxon>Fungiina</taxon>
        <taxon>Poritidae</taxon>
        <taxon>Porites</taxon>
    </lineage>
</organism>
<protein>
    <submittedName>
        <fullName evidence="2">Uncharacterized protein</fullName>
    </submittedName>
</protein>
<sequence>NNANLRRELAAFKKQNVLLMQEVEFLKEQNYHLRYYGGVAGKFRRMKRFIVNTFQRFSS</sequence>